<gene>
    <name evidence="2" type="ORF">Mkiyose1413_49070</name>
    <name evidence="1" type="ORF">SRL2020028_44370</name>
</gene>
<comment type="caution">
    <text evidence="2">The sequence shown here is derived from an EMBL/GenBank/DDBJ whole genome shotgun (WGS) entry which is preliminary data.</text>
</comment>
<dbReference type="Proteomes" id="UP001064782">
    <property type="component" value="Unassembled WGS sequence"/>
</dbReference>
<evidence type="ECO:0000313" key="3">
    <source>
        <dbReference type="Proteomes" id="UP001064782"/>
    </source>
</evidence>
<evidence type="ECO:0000313" key="2">
    <source>
        <dbReference type="EMBL" id="GLD33024.1"/>
    </source>
</evidence>
<dbReference type="EMBL" id="BRZI01000062">
    <property type="protein sequence ID" value="GLD33024.1"/>
    <property type="molecule type" value="Genomic_DNA"/>
</dbReference>
<reference evidence="2" key="1">
    <citation type="submission" date="2022-08" db="EMBL/GenBank/DDBJ databases">
        <title>Mycobacterium kiyosense sp. nov., scotochromogenic slow-glowing species isolated from respiratory specimens.</title>
        <authorList>
            <person name="Fukano H."/>
            <person name="Kazumi Y."/>
            <person name="Sakagami N."/>
            <person name="Ato M."/>
            <person name="Mitarai S."/>
            <person name="Hoshino Y."/>
        </authorList>
    </citation>
    <scope>NUCLEOTIDE SEQUENCE</scope>
    <source>
        <strain evidence="2">1413</strain>
        <strain evidence="1">SRL2020-028</strain>
    </source>
</reference>
<proteinExistence type="predicted"/>
<sequence>MTGTSWTIVPASPLLPADQIANQEWILTLSGVHELTLLGNDGHPRPGSSYPIVGYQDLQSPLTYALDLYGIAYPPPEVAFPFFQVHSGPATFVVVNGMETTGTYNGGLAWDTSLSSAPDRDGNLVSNLFDSISAYVNVDGLGMISRLVYNTTLRGRIVFI</sequence>
<dbReference type="EMBL" id="BRXE01000075">
    <property type="protein sequence ID" value="GLB85181.1"/>
    <property type="molecule type" value="Genomic_DNA"/>
</dbReference>
<dbReference type="Proteomes" id="UP001165663">
    <property type="component" value="Unassembled WGS sequence"/>
</dbReference>
<dbReference type="RefSeq" id="WP_236980368.1">
    <property type="nucleotide sequence ID" value="NZ_BRXE01000075.1"/>
</dbReference>
<name>A0A9P3QCJ8_9MYCO</name>
<accession>A0A9P3QCJ8</accession>
<dbReference type="AlphaFoldDB" id="A0A9P3QCJ8"/>
<protein>
    <submittedName>
        <fullName evidence="2">Uncharacterized protein</fullName>
    </submittedName>
</protein>
<evidence type="ECO:0000313" key="1">
    <source>
        <dbReference type="EMBL" id="GLB85181.1"/>
    </source>
</evidence>
<dbReference type="GeneID" id="83632424"/>
<keyword evidence="3" id="KW-1185">Reference proteome</keyword>
<organism evidence="2 3">
    <name type="scientific">Mycobacterium kiyosense</name>
    <dbReference type="NCBI Taxonomy" id="2871094"/>
    <lineage>
        <taxon>Bacteria</taxon>
        <taxon>Bacillati</taxon>
        <taxon>Actinomycetota</taxon>
        <taxon>Actinomycetes</taxon>
        <taxon>Mycobacteriales</taxon>
        <taxon>Mycobacteriaceae</taxon>
        <taxon>Mycobacterium</taxon>
    </lineage>
</organism>